<feature type="compositionally biased region" description="Basic and acidic residues" evidence="3">
    <location>
        <begin position="284"/>
        <end position="296"/>
    </location>
</feature>
<comment type="similarity">
    <text evidence="1">Belongs to the formin homology family. BNI1 subfamily.</text>
</comment>
<evidence type="ECO:0000256" key="3">
    <source>
        <dbReference type="SAM" id="MobiDB-lite"/>
    </source>
</evidence>
<sequence length="1083" mass="119811">MGRQDIVQVRLADGTLLATFLDEDGTVADLIRELVTENLDGYDADATSGRPAESASPDQWRLLCILPKVRQPEKYSLPELRAMDHATFLDESIRVFEELESILSAQHDDDVDTEALRDADFTPFVMINVNHCVRLMFRGINELPDQYERDYYVTPQMNVRNLIMHTMQTYGLVSLDSANPTGIDYVLSLAYSDMDGTEHTRLLNEEELVLQVHRETVGRHRFVFHLPATWLSRMGSLTSHLADRFARPTSLVMSGGHGSNGRTRPLSMYNFFGFSSSSAAAAEAGHEDGVHRRSDDGAATPADPKNRFSVDPEKLAHKRASIMSPIPLASNISSWLAGDAGRGRPKSGADWAKPTRGSMLLASDPVDDEVASLEGEALQATFTALLDDLNMRDEAVRQSMLMMDDERKRTLIRQNNQVSAMQRANTSSHHAADVAGAEATATDASSSTTTLSSAVSALTGYHPFNSLKESHGVSAGKPQTQGSAHGSSHNNRSTMYAAATTTTTTTTTDNEEDEMVDSLGGLETASADGRFSGRHSRNRPGSLGSGGSGGGGGGVTSLLSAWLGYTTDKHDEEETTPVAYVERLQNKQISSRTRVKHLLSLRVTLSTAKLGWIREFLDAGGLMALDSVLGQVAATKRNAHATAEGTDLDTDAQLECVRCLRVLLNTEPGFEQVLGSRTLVAHIAYGTYTASNKLRTLVAEVLAALCVLSSEGHQLVLAAFSDFCVAHEEQFRFEYLVQSLGDETDEGFEYRTACLTLINAIIGTPELLEERVALRGEFVRRGIEDMLKTLRTALPPDLLKKQLDVYDEDALEDAREQQQEKQRESLTITDDDPVFALSTVFHGLDKEHPLRQSMAATLRYLSAMAMSRTESHVDVAVLIEKFTEQISKAQHLDEEWPACIRQFRTTVQHVLGKSAAADKLFEDADRIASLEDQVTSLSEQVKKAREERNRFERLYDIKEAELTSLKMTFTNTLPRRSSPDGEEKPERLTIGRPSERENLAGVVQRLIQREKQIEQLTALIDSLSKKHNERIDTSEYLLDDDARAKRNDKTAKDFDNKWTAIMEEMENYKAKVWHAPGSAYEAA</sequence>
<dbReference type="Pfam" id="PF06367">
    <property type="entry name" value="Drf_FH3"/>
    <property type="match status" value="1"/>
</dbReference>
<feature type="compositionally biased region" description="Polar residues" evidence="3">
    <location>
        <begin position="418"/>
        <end position="429"/>
    </location>
</feature>
<dbReference type="InterPro" id="IPR014768">
    <property type="entry name" value="GBD/FH3_dom"/>
</dbReference>
<dbReference type="InterPro" id="IPR016024">
    <property type="entry name" value="ARM-type_fold"/>
</dbReference>
<feature type="region of interest" description="Disordered" evidence="3">
    <location>
        <begin position="524"/>
        <end position="552"/>
    </location>
</feature>
<dbReference type="SMART" id="SM01140">
    <property type="entry name" value="Drf_GBD"/>
    <property type="match status" value="1"/>
</dbReference>
<feature type="compositionally biased region" description="Low complexity" evidence="3">
    <location>
        <begin position="433"/>
        <end position="447"/>
    </location>
</feature>
<protein>
    <recommendedName>
        <fullName evidence="4">GBD/FH3 domain-containing protein</fullName>
    </recommendedName>
</protein>
<proteinExistence type="inferred from homology"/>
<feature type="region of interest" description="Disordered" evidence="3">
    <location>
        <begin position="469"/>
        <end position="494"/>
    </location>
</feature>
<dbReference type="OrthoDB" id="1668162at2759"/>
<dbReference type="GO" id="GO:0030036">
    <property type="term" value="P:actin cytoskeleton organization"/>
    <property type="evidence" value="ECO:0007669"/>
    <property type="project" value="InterPro"/>
</dbReference>
<dbReference type="GO" id="GO:0015629">
    <property type="term" value="C:actin cytoskeleton"/>
    <property type="evidence" value="ECO:0007669"/>
    <property type="project" value="UniProtKB-ARBA"/>
</dbReference>
<dbReference type="AlphaFoldDB" id="A0A4P9Z0G8"/>
<dbReference type="InterPro" id="IPR010473">
    <property type="entry name" value="GTPase-bd"/>
</dbReference>
<dbReference type="Pfam" id="PF06371">
    <property type="entry name" value="Drf_GBD"/>
    <property type="match status" value="1"/>
</dbReference>
<keyword evidence="6" id="KW-1185">Reference proteome</keyword>
<dbReference type="EMBL" id="KZ990010">
    <property type="protein sequence ID" value="RKP24840.1"/>
    <property type="molecule type" value="Genomic_DNA"/>
</dbReference>
<keyword evidence="2" id="KW-0175">Coiled coil</keyword>
<evidence type="ECO:0000313" key="6">
    <source>
        <dbReference type="Proteomes" id="UP000278143"/>
    </source>
</evidence>
<dbReference type="GO" id="GO:0031267">
    <property type="term" value="F:small GTPase binding"/>
    <property type="evidence" value="ECO:0007669"/>
    <property type="project" value="InterPro"/>
</dbReference>
<dbReference type="PANTHER" id="PTHR47102:SF2">
    <property type="entry name" value="PROTEIN BNI1"/>
    <property type="match status" value="1"/>
</dbReference>
<dbReference type="GO" id="GO:0003779">
    <property type="term" value="F:actin binding"/>
    <property type="evidence" value="ECO:0007669"/>
    <property type="project" value="InterPro"/>
</dbReference>
<dbReference type="SMART" id="SM01139">
    <property type="entry name" value="Drf_FH3"/>
    <property type="match status" value="1"/>
</dbReference>
<evidence type="ECO:0000256" key="2">
    <source>
        <dbReference type="SAM" id="Coils"/>
    </source>
</evidence>
<feature type="region of interest" description="Disordered" evidence="3">
    <location>
        <begin position="418"/>
        <end position="447"/>
    </location>
</feature>
<feature type="region of interest" description="Disordered" evidence="3">
    <location>
        <begin position="971"/>
        <end position="990"/>
    </location>
</feature>
<feature type="coiled-coil region" evidence="2">
    <location>
        <begin position="927"/>
        <end position="961"/>
    </location>
</feature>
<dbReference type="PANTHER" id="PTHR47102">
    <property type="entry name" value="PROTEIN BNI1"/>
    <property type="match status" value="1"/>
</dbReference>
<accession>A0A4P9Z0G8</accession>
<dbReference type="InterPro" id="IPR051661">
    <property type="entry name" value="Actin_filament_regulator"/>
</dbReference>
<name>A0A4P9Z0G8_9FUNG</name>
<dbReference type="Proteomes" id="UP000278143">
    <property type="component" value="Unassembled WGS sequence"/>
</dbReference>
<feature type="compositionally biased region" description="Basic and acidic residues" evidence="3">
    <location>
        <begin position="977"/>
        <end position="990"/>
    </location>
</feature>
<feature type="compositionally biased region" description="Polar residues" evidence="3">
    <location>
        <begin position="477"/>
        <end position="494"/>
    </location>
</feature>
<dbReference type="Gene3D" id="1.25.10.10">
    <property type="entry name" value="Leucine-rich Repeat Variant"/>
    <property type="match status" value="1"/>
</dbReference>
<feature type="region of interest" description="Disordered" evidence="3">
    <location>
        <begin position="283"/>
        <end position="311"/>
    </location>
</feature>
<evidence type="ECO:0000259" key="4">
    <source>
        <dbReference type="PROSITE" id="PS51232"/>
    </source>
</evidence>
<dbReference type="SUPFAM" id="SSF48371">
    <property type="entry name" value="ARM repeat"/>
    <property type="match status" value="1"/>
</dbReference>
<gene>
    <name evidence="5" type="ORF">SYNPS1DRAFT_29412</name>
</gene>
<feature type="compositionally biased region" description="Gly residues" evidence="3">
    <location>
        <begin position="543"/>
        <end position="552"/>
    </location>
</feature>
<evidence type="ECO:0000313" key="5">
    <source>
        <dbReference type="EMBL" id="RKP24840.1"/>
    </source>
</evidence>
<dbReference type="GO" id="GO:0051301">
    <property type="term" value="P:cell division"/>
    <property type="evidence" value="ECO:0007669"/>
    <property type="project" value="UniProtKB-ARBA"/>
</dbReference>
<organism evidence="5 6">
    <name type="scientific">Syncephalis pseudoplumigaleata</name>
    <dbReference type="NCBI Taxonomy" id="1712513"/>
    <lineage>
        <taxon>Eukaryota</taxon>
        <taxon>Fungi</taxon>
        <taxon>Fungi incertae sedis</taxon>
        <taxon>Zoopagomycota</taxon>
        <taxon>Zoopagomycotina</taxon>
        <taxon>Zoopagomycetes</taxon>
        <taxon>Zoopagales</taxon>
        <taxon>Piptocephalidaceae</taxon>
        <taxon>Syncephalis</taxon>
    </lineage>
</organism>
<dbReference type="GO" id="GO:0005938">
    <property type="term" value="C:cell cortex"/>
    <property type="evidence" value="ECO:0007669"/>
    <property type="project" value="UniProtKB-ARBA"/>
</dbReference>
<dbReference type="GO" id="GO:0032153">
    <property type="term" value="C:cell division site"/>
    <property type="evidence" value="ECO:0007669"/>
    <property type="project" value="UniProtKB-ARBA"/>
</dbReference>
<dbReference type="PROSITE" id="PS51232">
    <property type="entry name" value="GBD_FH3"/>
    <property type="match status" value="1"/>
</dbReference>
<feature type="domain" description="GBD/FH3" evidence="4">
    <location>
        <begin position="370"/>
        <end position="894"/>
    </location>
</feature>
<dbReference type="InterPro" id="IPR010472">
    <property type="entry name" value="FH3_dom"/>
</dbReference>
<dbReference type="InterPro" id="IPR011989">
    <property type="entry name" value="ARM-like"/>
</dbReference>
<evidence type="ECO:0000256" key="1">
    <source>
        <dbReference type="ARBA" id="ARBA00037935"/>
    </source>
</evidence>
<reference evidence="6" key="1">
    <citation type="journal article" date="2018" name="Nat. Microbiol.">
        <title>Leveraging single-cell genomics to expand the fungal tree of life.</title>
        <authorList>
            <person name="Ahrendt S.R."/>
            <person name="Quandt C.A."/>
            <person name="Ciobanu D."/>
            <person name="Clum A."/>
            <person name="Salamov A."/>
            <person name="Andreopoulos B."/>
            <person name="Cheng J.F."/>
            <person name="Woyke T."/>
            <person name="Pelin A."/>
            <person name="Henrissat B."/>
            <person name="Reynolds N.K."/>
            <person name="Benny G.L."/>
            <person name="Smith M.E."/>
            <person name="James T.Y."/>
            <person name="Grigoriev I.V."/>
        </authorList>
    </citation>
    <scope>NUCLEOTIDE SEQUENCE [LARGE SCALE GENOMIC DNA]</scope>
    <source>
        <strain evidence="6">Benny S71-1</strain>
    </source>
</reference>